<accession>T1CUX5</accession>
<name>T1CUX5_9ZZZZ</name>
<dbReference type="InterPro" id="IPR011717">
    <property type="entry name" value="TPR-4"/>
</dbReference>
<gene>
    <name evidence="1" type="ORF">B1B_03127</name>
</gene>
<dbReference type="Pfam" id="PF07721">
    <property type="entry name" value="TPR_4"/>
    <property type="match status" value="1"/>
</dbReference>
<reference evidence="1" key="2">
    <citation type="journal article" date="2014" name="ISME J.">
        <title>Microbial stratification in low pH oxic and suboxic macroscopic growths along an acid mine drainage.</title>
        <authorList>
            <person name="Mendez-Garcia C."/>
            <person name="Mesa V."/>
            <person name="Sprenger R.R."/>
            <person name="Richter M."/>
            <person name="Diez M.S."/>
            <person name="Solano J."/>
            <person name="Bargiela R."/>
            <person name="Golyshina O.V."/>
            <person name="Manteca A."/>
            <person name="Ramos J.L."/>
            <person name="Gallego J.R."/>
            <person name="Llorente I."/>
            <person name="Martins Dos Santos V.A."/>
            <person name="Jensen O.N."/>
            <person name="Pelaez A.I."/>
            <person name="Sanchez J."/>
            <person name="Ferrer M."/>
        </authorList>
    </citation>
    <scope>NUCLEOTIDE SEQUENCE</scope>
</reference>
<reference evidence="1" key="1">
    <citation type="submission" date="2013-08" db="EMBL/GenBank/DDBJ databases">
        <authorList>
            <person name="Mendez C."/>
            <person name="Richter M."/>
            <person name="Ferrer M."/>
            <person name="Sanchez J."/>
        </authorList>
    </citation>
    <scope>NUCLEOTIDE SEQUENCE</scope>
</reference>
<proteinExistence type="predicted"/>
<dbReference type="AlphaFoldDB" id="T1CUX5"/>
<organism evidence="1">
    <name type="scientific">mine drainage metagenome</name>
    <dbReference type="NCBI Taxonomy" id="410659"/>
    <lineage>
        <taxon>unclassified sequences</taxon>
        <taxon>metagenomes</taxon>
        <taxon>ecological metagenomes</taxon>
    </lineage>
</organism>
<evidence type="ECO:0000313" key="1">
    <source>
        <dbReference type="EMBL" id="EQD73615.1"/>
    </source>
</evidence>
<protein>
    <submittedName>
        <fullName evidence="1">Tetratricopeptide TPR_4</fullName>
    </submittedName>
</protein>
<sequence length="150" mass="16843">MEEFLRQSQGGALTRGTLAAEYARMGRSQEARKLVEPSGEAPTFMDRFWRGIVLALLGEPAEAQALLREWEGGGIHSYFPADLVAQLYTLSGDKERALALLERDYREGDQTLWFSYLSPFLDPLRGEPRFVKLLEAVHLPTALPPHLRSG</sequence>
<dbReference type="EMBL" id="AUZY01001901">
    <property type="protein sequence ID" value="EQD73615.1"/>
    <property type="molecule type" value="Genomic_DNA"/>
</dbReference>
<comment type="caution">
    <text evidence="1">The sequence shown here is derived from an EMBL/GenBank/DDBJ whole genome shotgun (WGS) entry which is preliminary data.</text>
</comment>
<dbReference type="GO" id="GO:0042802">
    <property type="term" value="F:identical protein binding"/>
    <property type="evidence" value="ECO:0007669"/>
    <property type="project" value="InterPro"/>
</dbReference>